<feature type="domain" description="VWFA" evidence="2">
    <location>
        <begin position="446"/>
        <end position="618"/>
    </location>
</feature>
<dbReference type="InterPro" id="IPR002035">
    <property type="entry name" value="VWF_A"/>
</dbReference>
<dbReference type="Pfam" id="PF00092">
    <property type="entry name" value="VWA"/>
    <property type="match status" value="1"/>
</dbReference>
<dbReference type="InterPro" id="IPR051928">
    <property type="entry name" value="NorD/CobT"/>
</dbReference>
<sequence>MLSQDEKRKLKKNAALYARMPVQLQIDTSNQHYSQIQNQKALIILGEQAPYRYLANFHPQGYAMFMEGLELHELASLLYTDFQVLSHVYQKATEALDMANQSAKAYLNKEIKYRDLKDILFHYVYQTNLPLVLKAIEEGAVENAMGIEYPETWNALMYARQAIILAFMKENHNHHDTSFLMDKIIKEIMAICTYGYRFKLSDSIVYLPRYLHQHFTEIRKLAIKGRLQTHNTTERLEIAQMILQLCSPIMEETVKEIIDTIQNGSKISGISNSLFSQMSSEIAVQFQKSTSNDTQPQETPTKYKMNLSDEEFQRIESLENEAEKTNNHQILQDIHRREEKQRKQSEKRLQTQTYQSTIEQSIVLSPLERTTPTQYGIIALRSQHESIVRSNKLARLFKRERMYASKSRTKHRLEYGRHLDQQNLYRATLDGRVFKEHKQGQKKDLCVYILVDTSESMSGEKIINTMKGCFELARVLQTLKIPFCISSHKALGQTKVQLTEIISFQDCQKRYMLDRIFAMHTSGGTHEDIALEYVLKKLAEYKRQRKGFVFVLSDGDTHGVEHIHELTHLYKKDKNIDVIGIGIQTAPLITKTYPNSLFIEDIQTLPDMLINKLKEIAI</sequence>
<dbReference type="PANTHER" id="PTHR41248:SF1">
    <property type="entry name" value="NORD PROTEIN"/>
    <property type="match status" value="1"/>
</dbReference>
<dbReference type="Gene3D" id="3.40.50.410">
    <property type="entry name" value="von Willebrand factor, type A domain"/>
    <property type="match status" value="1"/>
</dbReference>
<name>A0ABT7UFA4_9FIRM</name>
<proteinExistence type="predicted"/>
<dbReference type="PROSITE" id="PS50234">
    <property type="entry name" value="VWFA"/>
    <property type="match status" value="1"/>
</dbReference>
<dbReference type="SUPFAM" id="SSF53300">
    <property type="entry name" value="vWA-like"/>
    <property type="match status" value="1"/>
</dbReference>
<protein>
    <submittedName>
        <fullName evidence="3">VWA domain-containing protein</fullName>
    </submittedName>
</protein>
<dbReference type="EMBL" id="JAUDCK010000001">
    <property type="protein sequence ID" value="MDM8194816.1"/>
    <property type="molecule type" value="Genomic_DNA"/>
</dbReference>
<reference evidence="4" key="1">
    <citation type="submission" date="2023-06" db="EMBL/GenBank/DDBJ databases">
        <title>Identification and characterization of horizontal gene transfer across gut microbiota members of farm animals based on homology search.</title>
        <authorList>
            <person name="Zeman M."/>
            <person name="Kubasova T."/>
            <person name="Jahodarova E."/>
            <person name="Nykrynova M."/>
            <person name="Rychlik I."/>
        </authorList>
    </citation>
    <scope>NUCLEOTIDE SEQUENCE [LARGE SCALE GENOMIC DNA]</scope>
    <source>
        <strain evidence="4">ET341</strain>
    </source>
</reference>
<accession>A0ABT7UFA4</accession>
<gene>
    <name evidence="3" type="ORF">QUV98_00550</name>
</gene>
<feature type="region of interest" description="Disordered" evidence="1">
    <location>
        <begin position="320"/>
        <end position="349"/>
    </location>
</feature>
<evidence type="ECO:0000313" key="3">
    <source>
        <dbReference type="EMBL" id="MDM8194816.1"/>
    </source>
</evidence>
<keyword evidence="4" id="KW-1185">Reference proteome</keyword>
<dbReference type="RefSeq" id="WP_289527016.1">
    <property type="nucleotide sequence ID" value="NZ_JAUDCK010000001.1"/>
</dbReference>
<comment type="caution">
    <text evidence="3">The sequence shown here is derived from an EMBL/GenBank/DDBJ whole genome shotgun (WGS) entry which is preliminary data.</text>
</comment>
<dbReference type="Proteomes" id="UP001529275">
    <property type="component" value="Unassembled WGS sequence"/>
</dbReference>
<dbReference type="PANTHER" id="PTHR41248">
    <property type="entry name" value="NORD PROTEIN"/>
    <property type="match status" value="1"/>
</dbReference>
<evidence type="ECO:0000259" key="2">
    <source>
        <dbReference type="PROSITE" id="PS50234"/>
    </source>
</evidence>
<dbReference type="InterPro" id="IPR036465">
    <property type="entry name" value="vWFA_dom_sf"/>
</dbReference>
<evidence type="ECO:0000256" key="1">
    <source>
        <dbReference type="SAM" id="MobiDB-lite"/>
    </source>
</evidence>
<feature type="compositionally biased region" description="Basic and acidic residues" evidence="1">
    <location>
        <begin position="333"/>
        <end position="349"/>
    </location>
</feature>
<organism evidence="3 4">
    <name type="scientific">Massilimicrobiota timonensis</name>
    <dbReference type="NCBI Taxonomy" id="1776392"/>
    <lineage>
        <taxon>Bacteria</taxon>
        <taxon>Bacillati</taxon>
        <taxon>Bacillota</taxon>
        <taxon>Erysipelotrichia</taxon>
        <taxon>Erysipelotrichales</taxon>
        <taxon>Erysipelotrichaceae</taxon>
        <taxon>Massilimicrobiota</taxon>
    </lineage>
</organism>
<evidence type="ECO:0000313" key="4">
    <source>
        <dbReference type="Proteomes" id="UP001529275"/>
    </source>
</evidence>